<keyword evidence="18" id="KW-1185">Reference proteome</keyword>
<comment type="subunit">
    <text evidence="5 16">Homodimer.</text>
</comment>
<gene>
    <name evidence="16" type="primary">coaX</name>
    <name evidence="17" type="ORF">QH73_0008090</name>
</gene>
<comment type="subcellular location">
    <subcellularLocation>
        <location evidence="3 16">Cytoplasm</location>
    </subcellularLocation>
</comment>
<comment type="cofactor">
    <cofactor evidence="2">
        <name>K(+)</name>
        <dbReference type="ChEBI" id="CHEBI:29103"/>
    </cofactor>
</comment>
<feature type="binding site" evidence="16">
    <location>
        <position position="136"/>
    </location>
    <ligand>
        <name>ATP</name>
        <dbReference type="ChEBI" id="CHEBI:30616"/>
    </ligand>
</feature>
<dbReference type="InterPro" id="IPR004619">
    <property type="entry name" value="Type_III_PanK"/>
</dbReference>
<dbReference type="AlphaFoldDB" id="A0A9X5I478"/>
<feature type="active site" description="Proton acceptor" evidence="16">
    <location>
        <position position="113"/>
    </location>
</feature>
<evidence type="ECO:0000256" key="8">
    <source>
        <dbReference type="ARBA" id="ARBA00022679"/>
    </source>
</evidence>
<dbReference type="NCBIfam" id="NF009871">
    <property type="entry name" value="PRK13331.1"/>
    <property type="match status" value="1"/>
</dbReference>
<sequence length="272" mass="29740">MKTWLGLEIGNSRLHWGWFAGENLQITWDTPHLSRSIEQQLAQCKTFADLPQEILSPIDSFISGGAVRSYLLPIYIASVVPSQTVLWQAYPEAHVISLDKIPLLGIYPTLGIDRALAVLGAGETCGFPILVIDAGTALTFTGADGDRCLVGGAILPGLSLQLQSLGQKTANLPSIAAPEILSLPERWATNTPEAIQSGVIYTLIASIRDFITAWWEKFPDSQICFKGGDGKLLLEYLRSLYPELTTKIVYEPNLTFWGMRSSLQNSQSSCLS</sequence>
<keyword evidence="8 16" id="KW-0808">Transferase</keyword>
<evidence type="ECO:0000256" key="7">
    <source>
        <dbReference type="ARBA" id="ARBA00022490"/>
    </source>
</evidence>
<dbReference type="PANTHER" id="PTHR34265">
    <property type="entry name" value="TYPE III PANTOTHENATE KINASE"/>
    <property type="match status" value="1"/>
</dbReference>
<feature type="binding site" evidence="16">
    <location>
        <begin position="111"/>
        <end position="114"/>
    </location>
    <ligand>
        <name>substrate</name>
    </ligand>
</feature>
<reference evidence="17 18" key="1">
    <citation type="journal article" date="2015" name="Genome Announc.">
        <title>Draft Genome Sequence of the Terrestrial Cyanobacterium Scytonema millei VB511283, Isolated from Eastern India.</title>
        <authorList>
            <person name="Sen D."/>
            <person name="Chandrababunaidu M.M."/>
            <person name="Singh D."/>
            <person name="Sanghi N."/>
            <person name="Ghorai A."/>
            <person name="Mishra G.P."/>
            <person name="Madduluri M."/>
            <person name="Adhikary S.P."/>
            <person name="Tripathy S."/>
        </authorList>
    </citation>
    <scope>NUCLEOTIDE SEQUENCE [LARGE SCALE GENOMIC DNA]</scope>
    <source>
        <strain evidence="17 18">VB511283</strain>
    </source>
</reference>
<evidence type="ECO:0000313" key="17">
    <source>
        <dbReference type="EMBL" id="NHC34621.1"/>
    </source>
</evidence>
<evidence type="ECO:0000313" key="18">
    <source>
        <dbReference type="Proteomes" id="UP000031532"/>
    </source>
</evidence>
<keyword evidence="16" id="KW-0479">Metal-binding</keyword>
<evidence type="ECO:0000256" key="10">
    <source>
        <dbReference type="ARBA" id="ARBA00022777"/>
    </source>
</evidence>
<dbReference type="Proteomes" id="UP000031532">
    <property type="component" value="Unassembled WGS sequence"/>
</dbReference>
<dbReference type="Pfam" id="PF03309">
    <property type="entry name" value="Pan_kinase"/>
    <property type="match status" value="1"/>
</dbReference>
<dbReference type="CDD" id="cd24015">
    <property type="entry name" value="ASKHA_NBD_PanK-III"/>
    <property type="match status" value="1"/>
</dbReference>
<proteinExistence type="inferred from homology"/>
<comment type="similarity">
    <text evidence="14 16">Belongs to the type III pantothenate kinase family.</text>
</comment>
<accession>A0A9X5I478</accession>
<feature type="binding site" evidence="16">
    <location>
        <position position="107"/>
    </location>
    <ligand>
        <name>substrate</name>
    </ligand>
</feature>
<evidence type="ECO:0000256" key="13">
    <source>
        <dbReference type="ARBA" id="ARBA00022993"/>
    </source>
</evidence>
<evidence type="ECO:0000256" key="5">
    <source>
        <dbReference type="ARBA" id="ARBA00011738"/>
    </source>
</evidence>
<comment type="function">
    <text evidence="16">Catalyzes the phosphorylation of pantothenate (Pan), the first step in CoA biosynthesis.</text>
</comment>
<evidence type="ECO:0000256" key="3">
    <source>
        <dbReference type="ARBA" id="ARBA00004496"/>
    </source>
</evidence>
<keyword evidence="11 16" id="KW-0067">ATP-binding</keyword>
<feature type="binding site" evidence="16">
    <location>
        <position position="133"/>
    </location>
    <ligand>
        <name>K(+)</name>
        <dbReference type="ChEBI" id="CHEBI:29103"/>
    </ligand>
</feature>
<name>A0A9X5I478_9CYAN</name>
<dbReference type="SUPFAM" id="SSF53067">
    <property type="entry name" value="Actin-like ATPase domain"/>
    <property type="match status" value="2"/>
</dbReference>
<evidence type="ECO:0000256" key="1">
    <source>
        <dbReference type="ARBA" id="ARBA00001206"/>
    </source>
</evidence>
<dbReference type="GO" id="GO:0046872">
    <property type="term" value="F:metal ion binding"/>
    <property type="evidence" value="ECO:0007669"/>
    <property type="project" value="UniProtKB-KW"/>
</dbReference>
<evidence type="ECO:0000256" key="16">
    <source>
        <dbReference type="HAMAP-Rule" id="MF_01274"/>
    </source>
</evidence>
<feature type="binding site" evidence="16">
    <location>
        <position position="191"/>
    </location>
    <ligand>
        <name>substrate</name>
    </ligand>
</feature>
<evidence type="ECO:0000256" key="6">
    <source>
        <dbReference type="ARBA" id="ARBA00012102"/>
    </source>
</evidence>
<organism evidence="17 18">
    <name type="scientific">Scytonema millei VB511283</name>
    <dbReference type="NCBI Taxonomy" id="1245923"/>
    <lineage>
        <taxon>Bacteria</taxon>
        <taxon>Bacillati</taxon>
        <taxon>Cyanobacteriota</taxon>
        <taxon>Cyanophyceae</taxon>
        <taxon>Nostocales</taxon>
        <taxon>Scytonemataceae</taxon>
        <taxon>Scytonema</taxon>
    </lineage>
</organism>
<protein>
    <recommendedName>
        <fullName evidence="15 16">Type III pantothenate kinase</fullName>
        <ecNumber evidence="6 16">2.7.1.33</ecNumber>
    </recommendedName>
    <alternativeName>
        <fullName evidence="16">PanK-III</fullName>
    </alternativeName>
    <alternativeName>
        <fullName evidence="16">Pantothenic acid kinase</fullName>
    </alternativeName>
</protein>
<evidence type="ECO:0000256" key="14">
    <source>
        <dbReference type="ARBA" id="ARBA00038036"/>
    </source>
</evidence>
<dbReference type="HAMAP" id="MF_01274">
    <property type="entry name" value="Pantothen_kinase_3"/>
    <property type="match status" value="1"/>
</dbReference>
<evidence type="ECO:0000256" key="12">
    <source>
        <dbReference type="ARBA" id="ARBA00022958"/>
    </source>
</evidence>
<comment type="catalytic activity">
    <reaction evidence="1 16">
        <text>(R)-pantothenate + ATP = (R)-4'-phosphopantothenate + ADP + H(+)</text>
        <dbReference type="Rhea" id="RHEA:16373"/>
        <dbReference type="ChEBI" id="CHEBI:10986"/>
        <dbReference type="ChEBI" id="CHEBI:15378"/>
        <dbReference type="ChEBI" id="CHEBI:29032"/>
        <dbReference type="ChEBI" id="CHEBI:30616"/>
        <dbReference type="ChEBI" id="CHEBI:456216"/>
        <dbReference type="EC" id="2.7.1.33"/>
    </reaction>
</comment>
<comment type="pathway">
    <text evidence="4 16">Cofactor biosynthesis; coenzyme A biosynthesis; CoA from (R)-pantothenate: step 1/5.</text>
</comment>
<dbReference type="EC" id="2.7.1.33" evidence="6 16"/>
<dbReference type="GO" id="GO:0004594">
    <property type="term" value="F:pantothenate kinase activity"/>
    <property type="evidence" value="ECO:0007669"/>
    <property type="project" value="UniProtKB-UniRule"/>
</dbReference>
<dbReference type="OrthoDB" id="482945at2"/>
<dbReference type="PANTHER" id="PTHR34265:SF1">
    <property type="entry name" value="TYPE III PANTOTHENATE KINASE"/>
    <property type="match status" value="1"/>
</dbReference>
<keyword evidence="12 16" id="KW-0630">Potassium</keyword>
<evidence type="ECO:0000256" key="15">
    <source>
        <dbReference type="ARBA" id="ARBA00040883"/>
    </source>
</evidence>
<evidence type="ECO:0000256" key="9">
    <source>
        <dbReference type="ARBA" id="ARBA00022741"/>
    </source>
</evidence>
<dbReference type="NCBIfam" id="TIGR00671">
    <property type="entry name" value="baf"/>
    <property type="match status" value="1"/>
</dbReference>
<keyword evidence="10 16" id="KW-0418">Kinase</keyword>
<dbReference type="GO" id="GO:0005737">
    <property type="term" value="C:cytoplasm"/>
    <property type="evidence" value="ECO:0007669"/>
    <property type="project" value="UniProtKB-SubCell"/>
</dbReference>
<evidence type="ECO:0000256" key="4">
    <source>
        <dbReference type="ARBA" id="ARBA00005225"/>
    </source>
</evidence>
<keyword evidence="7 16" id="KW-0963">Cytoplasm</keyword>
<dbReference type="GO" id="GO:0015937">
    <property type="term" value="P:coenzyme A biosynthetic process"/>
    <property type="evidence" value="ECO:0007669"/>
    <property type="project" value="UniProtKB-UniRule"/>
</dbReference>
<evidence type="ECO:0000256" key="11">
    <source>
        <dbReference type="ARBA" id="ARBA00022840"/>
    </source>
</evidence>
<keyword evidence="13 16" id="KW-0173">Coenzyme A biosynthesis</keyword>
<dbReference type="Gene3D" id="3.30.420.40">
    <property type="match status" value="1"/>
</dbReference>
<feature type="binding site" evidence="16">
    <location>
        <begin position="8"/>
        <end position="15"/>
    </location>
    <ligand>
        <name>ATP</name>
        <dbReference type="ChEBI" id="CHEBI:30616"/>
    </ligand>
</feature>
<keyword evidence="9 16" id="KW-0547">Nucleotide-binding</keyword>
<dbReference type="InterPro" id="IPR043129">
    <property type="entry name" value="ATPase_NBD"/>
</dbReference>
<evidence type="ECO:0000256" key="2">
    <source>
        <dbReference type="ARBA" id="ARBA00001958"/>
    </source>
</evidence>
<comment type="caution">
    <text evidence="17">The sequence shown here is derived from an EMBL/GenBank/DDBJ whole genome shotgun (WGS) entry which is preliminary data.</text>
</comment>
<dbReference type="EMBL" id="JTJC03000002">
    <property type="protein sequence ID" value="NHC34621.1"/>
    <property type="molecule type" value="Genomic_DNA"/>
</dbReference>
<comment type="cofactor">
    <cofactor evidence="16">
        <name>NH4(+)</name>
        <dbReference type="ChEBI" id="CHEBI:28938"/>
    </cofactor>
    <cofactor evidence="16">
        <name>K(+)</name>
        <dbReference type="ChEBI" id="CHEBI:29103"/>
    </cofactor>
    <text evidence="16">A monovalent cation. Ammonium or potassium.</text>
</comment>
<dbReference type="GO" id="GO:0005524">
    <property type="term" value="F:ATP binding"/>
    <property type="evidence" value="ECO:0007669"/>
    <property type="project" value="UniProtKB-UniRule"/>
</dbReference>